<dbReference type="Pfam" id="PF00076">
    <property type="entry name" value="RRM_1"/>
    <property type="match status" value="1"/>
</dbReference>
<keyword evidence="1" id="KW-0694">RNA-binding</keyword>
<gene>
    <name evidence="4" type="ORF">L1049_017765</name>
</gene>
<dbReference type="SUPFAM" id="SSF54928">
    <property type="entry name" value="RNA-binding domain, RBD"/>
    <property type="match status" value="1"/>
</dbReference>
<evidence type="ECO:0000259" key="3">
    <source>
        <dbReference type="PROSITE" id="PS50102"/>
    </source>
</evidence>
<name>A0AAP0S408_LIQFO</name>
<dbReference type="InterPro" id="IPR000504">
    <property type="entry name" value="RRM_dom"/>
</dbReference>
<evidence type="ECO:0000256" key="2">
    <source>
        <dbReference type="SAM" id="MobiDB-lite"/>
    </source>
</evidence>
<dbReference type="EMBL" id="JBBPBK010000003">
    <property type="protein sequence ID" value="KAK9289289.1"/>
    <property type="molecule type" value="Genomic_DNA"/>
</dbReference>
<dbReference type="Proteomes" id="UP001415857">
    <property type="component" value="Unassembled WGS sequence"/>
</dbReference>
<dbReference type="PANTHER" id="PTHR34568:SF5">
    <property type="entry name" value="RNA-BINDING (RRM_RBD_RNP MOTIFS) FAMILY PROTEIN"/>
    <property type="match status" value="1"/>
</dbReference>
<keyword evidence="5" id="KW-1185">Reference proteome</keyword>
<evidence type="ECO:0000256" key="1">
    <source>
        <dbReference type="PROSITE-ProRule" id="PRU00176"/>
    </source>
</evidence>
<dbReference type="InterPro" id="IPR035979">
    <property type="entry name" value="RBD_domain_sf"/>
</dbReference>
<evidence type="ECO:0000313" key="5">
    <source>
        <dbReference type="Proteomes" id="UP001415857"/>
    </source>
</evidence>
<reference evidence="4 5" key="1">
    <citation type="journal article" date="2024" name="Plant J.">
        <title>Genome sequences and population genomics reveal climatic adaptation and genomic divergence between two closely related sweetgum species.</title>
        <authorList>
            <person name="Xu W.Q."/>
            <person name="Ren C.Q."/>
            <person name="Zhang X.Y."/>
            <person name="Comes H.P."/>
            <person name="Liu X.H."/>
            <person name="Li Y.G."/>
            <person name="Kettle C.J."/>
            <person name="Jalonen R."/>
            <person name="Gaisberger H."/>
            <person name="Ma Y.Z."/>
            <person name="Qiu Y.X."/>
        </authorList>
    </citation>
    <scope>NUCLEOTIDE SEQUENCE [LARGE SCALE GENOMIC DNA]</scope>
    <source>
        <strain evidence="4">Hangzhou</strain>
    </source>
</reference>
<sequence length="433" mass="48279">MNDQAAIEMVGHANSILTLDSVPKNLNETSVEDIEKMSDIKSLMTCIKKLPREQSINKSQDNIISNKTDQVSRGSTTSIQSRANLQKSGDKGGQSSLKYHAMGMESKKFNYGKEKPSTEVHFMACTESMGQDGDKSDLDVAVFDHIKLEPSPQVALPTSKEHLKKNPDTYLLKKETREGLQKALKKTDLRVRNSDAIVGTTSSLEDMPNRISIPNLIVDPDVPVSLVKNPSRTIMIKELTHGISLRHLKEAFSFCESGISRLFLGSSSSVAYVEFETEDAKEKAIAKHSIDVLGERLLIFRIDAPRTTVVRMSIKNLQNPLKSVQSILTSYGQVKHIQLRNKDTLDAYFNLAEWPNMLNILNSLNGMKVHGCQLLVQPAPVYPPDILQILWSQPDGRRHVKAVMHNLCQKLEVNPINTTGLTHLLAKHYGEGF</sequence>
<dbReference type="GO" id="GO:0003723">
    <property type="term" value="F:RNA binding"/>
    <property type="evidence" value="ECO:0007669"/>
    <property type="project" value="UniProtKB-UniRule"/>
</dbReference>
<comment type="caution">
    <text evidence="4">The sequence shown here is derived from an EMBL/GenBank/DDBJ whole genome shotgun (WGS) entry which is preliminary data.</text>
</comment>
<dbReference type="InterPro" id="IPR012677">
    <property type="entry name" value="Nucleotide-bd_a/b_plait_sf"/>
</dbReference>
<dbReference type="PROSITE" id="PS50102">
    <property type="entry name" value="RRM"/>
    <property type="match status" value="1"/>
</dbReference>
<protein>
    <recommendedName>
        <fullName evidence="3">RRM domain-containing protein</fullName>
    </recommendedName>
</protein>
<feature type="domain" description="RRM" evidence="3">
    <location>
        <begin position="232"/>
        <end position="315"/>
    </location>
</feature>
<proteinExistence type="predicted"/>
<dbReference type="AlphaFoldDB" id="A0AAP0S408"/>
<dbReference type="Gene3D" id="3.30.70.330">
    <property type="match status" value="1"/>
</dbReference>
<feature type="region of interest" description="Disordered" evidence="2">
    <location>
        <begin position="58"/>
        <end position="96"/>
    </location>
</feature>
<dbReference type="InterPro" id="IPR058942">
    <property type="entry name" value="AT3G52170-like"/>
</dbReference>
<organism evidence="4 5">
    <name type="scientific">Liquidambar formosana</name>
    <name type="common">Formosan gum</name>
    <dbReference type="NCBI Taxonomy" id="63359"/>
    <lineage>
        <taxon>Eukaryota</taxon>
        <taxon>Viridiplantae</taxon>
        <taxon>Streptophyta</taxon>
        <taxon>Embryophyta</taxon>
        <taxon>Tracheophyta</taxon>
        <taxon>Spermatophyta</taxon>
        <taxon>Magnoliopsida</taxon>
        <taxon>eudicotyledons</taxon>
        <taxon>Gunneridae</taxon>
        <taxon>Pentapetalae</taxon>
        <taxon>Saxifragales</taxon>
        <taxon>Altingiaceae</taxon>
        <taxon>Liquidambar</taxon>
    </lineage>
</organism>
<dbReference type="PANTHER" id="PTHR34568">
    <property type="entry name" value="RRM DOMAIN-CONTAINING PROTEIN"/>
    <property type="match status" value="1"/>
</dbReference>
<accession>A0AAP0S408</accession>
<evidence type="ECO:0000313" key="4">
    <source>
        <dbReference type="EMBL" id="KAK9289289.1"/>
    </source>
</evidence>